<dbReference type="SUPFAM" id="SSF46689">
    <property type="entry name" value="Homeodomain-like"/>
    <property type="match status" value="1"/>
</dbReference>
<dbReference type="RefSeq" id="WP_185057080.1">
    <property type="nucleotide sequence ID" value="NZ_BAABIX010000056.1"/>
</dbReference>
<dbReference type="PANTHER" id="PTHR30055">
    <property type="entry name" value="HTH-TYPE TRANSCRIPTIONAL REGULATOR RUTR"/>
    <property type="match status" value="1"/>
</dbReference>
<dbReference type="InterPro" id="IPR001647">
    <property type="entry name" value="HTH_TetR"/>
</dbReference>
<comment type="caution">
    <text evidence="4">The sequence shown here is derived from an EMBL/GenBank/DDBJ whole genome shotgun (WGS) entry which is preliminary data.</text>
</comment>
<gene>
    <name evidence="4" type="ORF">HNP84_010050</name>
</gene>
<feature type="domain" description="HTH tetR-type" evidence="3">
    <location>
        <begin position="17"/>
        <end position="77"/>
    </location>
</feature>
<feature type="DNA-binding region" description="H-T-H motif" evidence="2">
    <location>
        <begin position="40"/>
        <end position="59"/>
    </location>
</feature>
<protein>
    <submittedName>
        <fullName evidence="4">AcrR family transcriptional regulator</fullName>
    </submittedName>
</protein>
<evidence type="ECO:0000256" key="1">
    <source>
        <dbReference type="ARBA" id="ARBA00023125"/>
    </source>
</evidence>
<dbReference type="PRINTS" id="PR00455">
    <property type="entry name" value="HTHTETR"/>
</dbReference>
<proteinExistence type="predicted"/>
<dbReference type="Pfam" id="PF00440">
    <property type="entry name" value="TetR_N"/>
    <property type="match status" value="1"/>
</dbReference>
<dbReference type="SUPFAM" id="SSF48498">
    <property type="entry name" value="Tetracyclin repressor-like, C-terminal domain"/>
    <property type="match status" value="1"/>
</dbReference>
<evidence type="ECO:0000256" key="2">
    <source>
        <dbReference type="PROSITE-ProRule" id="PRU00335"/>
    </source>
</evidence>
<dbReference type="PANTHER" id="PTHR30055:SF235">
    <property type="entry name" value="TRANSCRIPTIONAL REGULATORY PROTEIN"/>
    <property type="match status" value="1"/>
</dbReference>
<dbReference type="Gene3D" id="1.10.10.60">
    <property type="entry name" value="Homeodomain-like"/>
    <property type="match status" value="1"/>
</dbReference>
<dbReference type="GO" id="GO:0003700">
    <property type="term" value="F:DNA-binding transcription factor activity"/>
    <property type="evidence" value="ECO:0007669"/>
    <property type="project" value="TreeGrafter"/>
</dbReference>
<dbReference type="AlphaFoldDB" id="A0A840PQC5"/>
<dbReference type="InterPro" id="IPR009057">
    <property type="entry name" value="Homeodomain-like_sf"/>
</dbReference>
<dbReference type="Pfam" id="PF17920">
    <property type="entry name" value="TetR_C_16"/>
    <property type="match status" value="1"/>
</dbReference>
<name>A0A840PQC5_9ACTN</name>
<accession>A0A840PQC5</accession>
<evidence type="ECO:0000259" key="3">
    <source>
        <dbReference type="PROSITE" id="PS50977"/>
    </source>
</evidence>
<evidence type="ECO:0000313" key="5">
    <source>
        <dbReference type="Proteomes" id="UP000578449"/>
    </source>
</evidence>
<dbReference type="InterPro" id="IPR050109">
    <property type="entry name" value="HTH-type_TetR-like_transc_reg"/>
</dbReference>
<dbReference type="GO" id="GO:0000976">
    <property type="term" value="F:transcription cis-regulatory region binding"/>
    <property type="evidence" value="ECO:0007669"/>
    <property type="project" value="TreeGrafter"/>
</dbReference>
<dbReference type="Proteomes" id="UP000578449">
    <property type="component" value="Unassembled WGS sequence"/>
</dbReference>
<dbReference type="Gene3D" id="1.10.357.10">
    <property type="entry name" value="Tetracycline Repressor, domain 2"/>
    <property type="match status" value="1"/>
</dbReference>
<evidence type="ECO:0000313" key="4">
    <source>
        <dbReference type="EMBL" id="MBB5140283.1"/>
    </source>
</evidence>
<sequence length="197" mass="21615">MSQAQEKRRPGRRPGTADTRGEILAAARRIFAEKGFDKATIRGIAREAAVDPALVHHYFDSKEGVFVAAMQLPVDPGKVIPAILSGPRDQIGRRLATLILTITSDAQAREPVMALMRTAMTNEQAVTMIREFITRAVLSRAADTLGVPPLRMEAAFAQMFGIVMMRYIVKLEPLASAEIDEVIDLVAPTVQRYIDGD</sequence>
<reference evidence="4 5" key="1">
    <citation type="submission" date="2020-08" db="EMBL/GenBank/DDBJ databases">
        <title>Genomic Encyclopedia of Type Strains, Phase IV (KMG-IV): sequencing the most valuable type-strain genomes for metagenomic binning, comparative biology and taxonomic classification.</title>
        <authorList>
            <person name="Goeker M."/>
        </authorList>
    </citation>
    <scope>NUCLEOTIDE SEQUENCE [LARGE SCALE GENOMIC DNA]</scope>
    <source>
        <strain evidence="4 5">DSM 45615</strain>
    </source>
</reference>
<dbReference type="EMBL" id="JACHGN010000040">
    <property type="protein sequence ID" value="MBB5140283.1"/>
    <property type="molecule type" value="Genomic_DNA"/>
</dbReference>
<organism evidence="4 5">
    <name type="scientific">Thermocatellispora tengchongensis</name>
    <dbReference type="NCBI Taxonomy" id="1073253"/>
    <lineage>
        <taxon>Bacteria</taxon>
        <taxon>Bacillati</taxon>
        <taxon>Actinomycetota</taxon>
        <taxon>Actinomycetes</taxon>
        <taxon>Streptosporangiales</taxon>
        <taxon>Streptosporangiaceae</taxon>
        <taxon>Thermocatellispora</taxon>
    </lineage>
</organism>
<keyword evidence="1 2" id="KW-0238">DNA-binding</keyword>
<dbReference type="InterPro" id="IPR041678">
    <property type="entry name" value="TetR_C_16"/>
</dbReference>
<dbReference type="PROSITE" id="PS50977">
    <property type="entry name" value="HTH_TETR_2"/>
    <property type="match status" value="1"/>
</dbReference>
<dbReference type="InterPro" id="IPR036271">
    <property type="entry name" value="Tet_transcr_reg_TetR-rel_C_sf"/>
</dbReference>
<keyword evidence="5" id="KW-1185">Reference proteome</keyword>